<dbReference type="InterPro" id="IPR006694">
    <property type="entry name" value="Fatty_acid_hydroxylase"/>
</dbReference>
<proteinExistence type="inferred from homology"/>
<feature type="transmembrane region" description="Helical" evidence="4">
    <location>
        <begin position="76"/>
        <end position="94"/>
    </location>
</feature>
<dbReference type="GO" id="GO:0010291">
    <property type="term" value="F:beta-carotene 3-hydroxylase activity"/>
    <property type="evidence" value="ECO:0007669"/>
    <property type="project" value="UniProtKB-EC"/>
</dbReference>
<dbReference type="EC" id="1.14.15.24" evidence="6"/>
<keyword evidence="3 6" id="KW-0560">Oxidoreductase</keyword>
<dbReference type="RefSeq" id="WP_056759784.1">
    <property type="nucleotide sequence ID" value="NZ_BMLD01000023.1"/>
</dbReference>
<comment type="caution">
    <text evidence="6">The sequence shown here is derived from an EMBL/GenBank/DDBJ whole genome shotgun (WGS) entry which is preliminary data.</text>
</comment>
<keyword evidence="2" id="KW-0125">Carotenoid biosynthesis</keyword>
<dbReference type="Pfam" id="PF04116">
    <property type="entry name" value="FA_hydroxylase"/>
    <property type="match status" value="1"/>
</dbReference>
<evidence type="ECO:0000256" key="4">
    <source>
        <dbReference type="SAM" id="Phobius"/>
    </source>
</evidence>
<protein>
    <submittedName>
        <fullName evidence="6">Beta-carotene 3-hydroxylase</fullName>
        <ecNumber evidence="6">1.14.15.24</ecNumber>
    </submittedName>
</protein>
<name>A0ABU1N746_9CAUL</name>
<evidence type="ECO:0000313" key="7">
    <source>
        <dbReference type="Proteomes" id="UP001262754"/>
    </source>
</evidence>
<dbReference type="PANTHER" id="PTHR31899">
    <property type="entry name" value="BETA-CAROTENE 3-HYDROXYLASE 1, CHLOROPLASTIC"/>
    <property type="match status" value="1"/>
</dbReference>
<feature type="domain" description="Fatty acid hydroxylase" evidence="5">
    <location>
        <begin position="11"/>
        <end position="137"/>
    </location>
</feature>
<evidence type="ECO:0000256" key="1">
    <source>
        <dbReference type="ARBA" id="ARBA00009324"/>
    </source>
</evidence>
<dbReference type="InterPro" id="IPR045019">
    <property type="entry name" value="BETA-OHASE-like"/>
</dbReference>
<feature type="transmembrane region" description="Helical" evidence="4">
    <location>
        <begin position="51"/>
        <end position="70"/>
    </location>
</feature>
<comment type="similarity">
    <text evidence="1">Belongs to the sterol desaturase family.</text>
</comment>
<keyword evidence="4" id="KW-0472">Membrane</keyword>
<dbReference type="EMBL" id="JAVDRL010000021">
    <property type="protein sequence ID" value="MDR6534193.1"/>
    <property type="molecule type" value="Genomic_DNA"/>
</dbReference>
<evidence type="ECO:0000259" key="5">
    <source>
        <dbReference type="Pfam" id="PF04116"/>
    </source>
</evidence>
<accession>A0ABU1N746</accession>
<evidence type="ECO:0000256" key="3">
    <source>
        <dbReference type="ARBA" id="ARBA00023002"/>
    </source>
</evidence>
<evidence type="ECO:0000313" key="6">
    <source>
        <dbReference type="EMBL" id="MDR6534193.1"/>
    </source>
</evidence>
<dbReference type="PANTHER" id="PTHR31899:SF9">
    <property type="entry name" value="BETA-CAROTENE 3-HYDROXYLASE 1, CHLOROPLASTIC"/>
    <property type="match status" value="1"/>
</dbReference>
<keyword evidence="7" id="KW-1185">Reference proteome</keyword>
<evidence type="ECO:0000256" key="2">
    <source>
        <dbReference type="ARBA" id="ARBA00022746"/>
    </source>
</evidence>
<sequence length="160" mass="18261">MATFGLHLALFLAALAFMEGFAWVMHRYVMHGWLWAWHRSHHEPRTGLFELNDLFAVVFAVPAIVAIYFGVHGVSWLLPIGLGITAYGAIYFVFHDGMVHQRFKAPLGRSRYWKQLIQAHRIHHAVHTKHGAVSFGFLLARPVRELKAKLRERDADGALP</sequence>
<organism evidence="6 7">
    <name type="scientific">Caulobacter rhizosphaerae</name>
    <dbReference type="NCBI Taxonomy" id="2010972"/>
    <lineage>
        <taxon>Bacteria</taxon>
        <taxon>Pseudomonadati</taxon>
        <taxon>Pseudomonadota</taxon>
        <taxon>Alphaproteobacteria</taxon>
        <taxon>Caulobacterales</taxon>
        <taxon>Caulobacteraceae</taxon>
        <taxon>Caulobacter</taxon>
    </lineage>
</organism>
<reference evidence="6 7" key="1">
    <citation type="submission" date="2023-07" db="EMBL/GenBank/DDBJ databases">
        <title>Sorghum-associated microbial communities from plants grown in Nebraska, USA.</title>
        <authorList>
            <person name="Schachtman D."/>
        </authorList>
    </citation>
    <scope>NUCLEOTIDE SEQUENCE [LARGE SCALE GENOMIC DNA]</scope>
    <source>
        <strain evidence="6 7">DS2154</strain>
    </source>
</reference>
<keyword evidence="4" id="KW-1133">Transmembrane helix</keyword>
<keyword evidence="4" id="KW-0812">Transmembrane</keyword>
<dbReference type="Proteomes" id="UP001262754">
    <property type="component" value="Unassembled WGS sequence"/>
</dbReference>
<feature type="transmembrane region" description="Helical" evidence="4">
    <location>
        <begin position="6"/>
        <end position="30"/>
    </location>
</feature>
<gene>
    <name evidence="6" type="ORF">J2800_004964</name>
</gene>